<accession>A0A845AE45</accession>
<dbReference type="InterPro" id="IPR033856">
    <property type="entry name" value="Trp_halogen"/>
</dbReference>
<feature type="binding site" evidence="2">
    <location>
        <position position="343"/>
    </location>
    <ligand>
        <name>L-tryptophan</name>
        <dbReference type="ChEBI" id="CHEBI:57912"/>
    </ligand>
</feature>
<dbReference type="InterPro" id="IPR036188">
    <property type="entry name" value="FAD/NAD-bd_sf"/>
</dbReference>
<sequence length="511" mass="55591">MVVGGGTAGWLAACLIASRVDAACNDPVSVTLIESPDIPTIGVGEGTWPTMRGTLEKIGFAEADFLAACSASFKQGTRFDGWATGGANDRYYHPFTAPYGADRDAVMRWASAPGTAGFAASASAQPAICERNLAPRQRQMPDYAGALNYAYHLDAGKFAHLLARHGVERLGITHVSDHVTTVERGGSGMIDAVVTRDTGRIEGDLFLDCTGAAALLISGEYEVPFEDVGGILFNDRALAIQVPQLEDAPLASQTNATAHQAGWIWDIGLPERRGVGCVYSSRHVEEGQAREILDAYLAATGGTGSASAQEARLLSFRSGYRERFWEGNCLAIGQSAGFLEPLEASAIVMVELGVEALLEDFPRDRAALVPRARRFNALMRYRWARIVEFLKLHYILSRRIDPYWCDHRDPDTIPARLAELLDLWHDRPPLAADFSAIDEVFPSASWQYVLYGMGFVPPLASPMRHSSPGAVRALAAQRDQRERSLLASLPSNRAYFDALGTPPERQKVTTH</sequence>
<keyword evidence="2" id="KW-0547">Nucleotide-binding</keyword>
<organism evidence="3 4">
    <name type="scientific">Qipengyuania algicida</name>
    <dbReference type="NCBI Taxonomy" id="1836209"/>
    <lineage>
        <taxon>Bacteria</taxon>
        <taxon>Pseudomonadati</taxon>
        <taxon>Pseudomonadota</taxon>
        <taxon>Alphaproteobacteria</taxon>
        <taxon>Sphingomonadales</taxon>
        <taxon>Erythrobacteraceae</taxon>
        <taxon>Qipengyuania</taxon>
    </lineage>
</organism>
<feature type="active site" evidence="1">
    <location>
        <position position="74"/>
    </location>
</feature>
<keyword evidence="2" id="KW-0285">Flavoprotein</keyword>
<feature type="binding site" evidence="2">
    <location>
        <position position="347"/>
    </location>
    <ligand>
        <name>FAD</name>
        <dbReference type="ChEBI" id="CHEBI:57692"/>
    </ligand>
</feature>
<keyword evidence="2" id="KW-0274">FAD</keyword>
<dbReference type="SUPFAM" id="SSF51905">
    <property type="entry name" value="FAD/NAD(P)-binding domain"/>
    <property type="match status" value="1"/>
</dbReference>
<feature type="binding site" evidence="2">
    <location>
        <begin position="5"/>
        <end position="8"/>
    </location>
    <ligand>
        <name>FAD</name>
        <dbReference type="ChEBI" id="CHEBI:57692"/>
    </ligand>
</feature>
<keyword evidence="4" id="KW-1185">Reference proteome</keyword>
<dbReference type="InterPro" id="IPR050816">
    <property type="entry name" value="Flavin-dep_Halogenase_NPB"/>
</dbReference>
<dbReference type="InterPro" id="IPR006905">
    <property type="entry name" value="Flavin_halogenase"/>
</dbReference>
<dbReference type="AlphaFoldDB" id="A0A845AE45"/>
<dbReference type="PANTHER" id="PTHR43747:SF4">
    <property type="entry name" value="FLAVIN-DEPENDENT TRYPTOPHAN HALOGENASE"/>
    <property type="match status" value="1"/>
</dbReference>
<dbReference type="Gene3D" id="3.50.50.60">
    <property type="entry name" value="FAD/NAD(P)-binding domain"/>
    <property type="match status" value="1"/>
</dbReference>
<evidence type="ECO:0000256" key="2">
    <source>
        <dbReference type="PIRSR" id="PIRSR011396-2"/>
    </source>
</evidence>
<dbReference type="PANTHER" id="PTHR43747">
    <property type="entry name" value="FAD-BINDING PROTEIN"/>
    <property type="match status" value="1"/>
</dbReference>
<dbReference type="PIRSF" id="PIRSF011396">
    <property type="entry name" value="Trp_halogenase"/>
    <property type="match status" value="1"/>
</dbReference>
<name>A0A845AE45_9SPHN</name>
<evidence type="ECO:0000313" key="4">
    <source>
        <dbReference type="Proteomes" id="UP000439780"/>
    </source>
</evidence>
<feature type="binding site" evidence="2">
    <location>
        <position position="179"/>
    </location>
    <ligand>
        <name>FAD</name>
        <dbReference type="ChEBI" id="CHEBI:57692"/>
    </ligand>
</feature>
<dbReference type="EMBL" id="WTYA01000002">
    <property type="protein sequence ID" value="MXP27757.1"/>
    <property type="molecule type" value="Genomic_DNA"/>
</dbReference>
<proteinExistence type="predicted"/>
<reference evidence="3 4" key="1">
    <citation type="submission" date="2019-12" db="EMBL/GenBank/DDBJ databases">
        <title>Genomic-based taxomic classification of the family Erythrobacteraceae.</title>
        <authorList>
            <person name="Xu L."/>
        </authorList>
    </citation>
    <scope>NUCLEOTIDE SEQUENCE [LARGE SCALE GENOMIC DNA]</scope>
    <source>
        <strain evidence="3 4">KEMB 9005-328</strain>
    </source>
</reference>
<dbReference type="OrthoDB" id="7387345at2"/>
<dbReference type="GO" id="GO:0004497">
    <property type="term" value="F:monooxygenase activity"/>
    <property type="evidence" value="ECO:0007669"/>
    <property type="project" value="InterPro"/>
</dbReference>
<feature type="binding site" evidence="2">
    <location>
        <position position="74"/>
    </location>
    <ligand>
        <name>7-chloro-L-tryptophan</name>
        <dbReference type="ChEBI" id="CHEBI:58713"/>
    </ligand>
</feature>
<gene>
    <name evidence="3" type="ORF">GRI58_02830</name>
</gene>
<comment type="caution">
    <text evidence="3">The sequence shown here is derived from an EMBL/GenBank/DDBJ whole genome shotgun (WGS) entry which is preliminary data.</text>
</comment>
<evidence type="ECO:0000313" key="3">
    <source>
        <dbReference type="EMBL" id="MXP27757.1"/>
    </source>
</evidence>
<dbReference type="Proteomes" id="UP000439780">
    <property type="component" value="Unassembled WGS sequence"/>
</dbReference>
<dbReference type="GO" id="GO:0000166">
    <property type="term" value="F:nucleotide binding"/>
    <property type="evidence" value="ECO:0007669"/>
    <property type="project" value="UniProtKB-KW"/>
</dbReference>
<evidence type="ECO:0000256" key="1">
    <source>
        <dbReference type="PIRSR" id="PIRSR011396-1"/>
    </source>
</evidence>
<dbReference type="Pfam" id="PF04820">
    <property type="entry name" value="Trp_halogenase"/>
    <property type="match status" value="1"/>
</dbReference>
<protein>
    <submittedName>
        <fullName evidence="3">Tryptophan halogenase</fullName>
    </submittedName>
</protein>